<evidence type="ECO:0000256" key="3">
    <source>
        <dbReference type="ARBA" id="ARBA00022840"/>
    </source>
</evidence>
<feature type="binding site" evidence="4">
    <location>
        <begin position="30"/>
        <end position="37"/>
    </location>
    <ligand>
        <name>ATP</name>
        <dbReference type="ChEBI" id="CHEBI:30616"/>
    </ligand>
</feature>
<evidence type="ECO:0000256" key="1">
    <source>
        <dbReference type="ARBA" id="ARBA00022490"/>
    </source>
</evidence>
<proteinExistence type="inferred from homology"/>
<gene>
    <name evidence="4 5" type="primary">panC</name>
    <name evidence="5" type="ORF">KS419_23035</name>
</gene>
<feature type="binding site" evidence="4">
    <location>
        <position position="176"/>
    </location>
    <ligand>
        <name>ATP</name>
        <dbReference type="ChEBI" id="CHEBI:30616"/>
    </ligand>
</feature>
<keyword evidence="1 4" id="KW-0963">Cytoplasm</keyword>
<evidence type="ECO:0000313" key="5">
    <source>
        <dbReference type="EMBL" id="MBU9714624.1"/>
    </source>
</evidence>
<keyword evidence="4 5" id="KW-0436">Ligase</keyword>
<dbReference type="EMBL" id="JAHQCS010000182">
    <property type="protein sequence ID" value="MBU9714624.1"/>
    <property type="molecule type" value="Genomic_DNA"/>
</dbReference>
<feature type="binding site" evidence="4">
    <location>
        <position position="153"/>
    </location>
    <ligand>
        <name>(R)-pantoate</name>
        <dbReference type="ChEBI" id="CHEBI:15980"/>
    </ligand>
</feature>
<evidence type="ECO:0000256" key="2">
    <source>
        <dbReference type="ARBA" id="ARBA00022741"/>
    </source>
</evidence>
<comment type="function">
    <text evidence="4">Catalyzes the condensation of pantoate with beta-alanine in an ATP-dependent reaction via a pantoyl-adenylate intermediate.</text>
</comment>
<dbReference type="GO" id="GO:0016874">
    <property type="term" value="F:ligase activity"/>
    <property type="evidence" value="ECO:0007669"/>
    <property type="project" value="UniProtKB-KW"/>
</dbReference>
<comment type="caution">
    <text evidence="5">The sequence shown here is derived from an EMBL/GenBank/DDBJ whole genome shotgun (WGS) entry which is preliminary data.</text>
</comment>
<evidence type="ECO:0000256" key="4">
    <source>
        <dbReference type="HAMAP-Rule" id="MF_00158"/>
    </source>
</evidence>
<dbReference type="RefSeq" id="WP_217069338.1">
    <property type="nucleotide sequence ID" value="NZ_JAHQCS010000182.1"/>
</dbReference>
<evidence type="ECO:0000313" key="6">
    <source>
        <dbReference type="Proteomes" id="UP000784880"/>
    </source>
</evidence>
<comment type="pathway">
    <text evidence="4">Cofactor biosynthesis; (R)-pantothenate biosynthesis; (R)-pantothenate from (R)-pantoate and beta-alanine: step 1/1.</text>
</comment>
<feature type="binding site" evidence="4">
    <location>
        <begin position="184"/>
        <end position="187"/>
    </location>
    <ligand>
        <name>ATP</name>
        <dbReference type="ChEBI" id="CHEBI:30616"/>
    </ligand>
</feature>
<organism evidence="5 6">
    <name type="scientific">Evansella tamaricis</name>
    <dbReference type="NCBI Taxonomy" id="2069301"/>
    <lineage>
        <taxon>Bacteria</taxon>
        <taxon>Bacillati</taxon>
        <taxon>Bacillota</taxon>
        <taxon>Bacilli</taxon>
        <taxon>Bacillales</taxon>
        <taxon>Bacillaceae</taxon>
        <taxon>Evansella</taxon>
    </lineage>
</organism>
<keyword evidence="4" id="KW-0566">Pantothenate biosynthesis</keyword>
<reference evidence="5 6" key="1">
    <citation type="submission" date="2021-06" db="EMBL/GenBank/DDBJ databases">
        <title>Bacillus sp. RD4P76, an endophyte from a halophyte.</title>
        <authorList>
            <person name="Sun J.-Q."/>
        </authorList>
    </citation>
    <scope>NUCLEOTIDE SEQUENCE [LARGE SCALE GENOMIC DNA]</scope>
    <source>
        <strain evidence="5 6">CGMCC 1.15917</strain>
    </source>
</reference>
<keyword evidence="3 4" id="KW-0067">ATP-binding</keyword>
<dbReference type="InterPro" id="IPR003721">
    <property type="entry name" value="Pantoate_ligase"/>
</dbReference>
<feature type="active site" description="Proton donor" evidence="4">
    <location>
        <position position="37"/>
    </location>
</feature>
<comment type="subunit">
    <text evidence="4">Homodimer.</text>
</comment>
<accession>A0ABS6JN53</accession>
<dbReference type="CDD" id="cd00560">
    <property type="entry name" value="PanC"/>
    <property type="match status" value="1"/>
</dbReference>
<keyword evidence="6" id="KW-1185">Reference proteome</keyword>
<dbReference type="Pfam" id="PF02569">
    <property type="entry name" value="Pantoate_ligase"/>
    <property type="match status" value="1"/>
</dbReference>
<feature type="binding site" evidence="4">
    <location>
        <begin position="147"/>
        <end position="150"/>
    </location>
    <ligand>
        <name>ATP</name>
        <dbReference type="ChEBI" id="CHEBI:30616"/>
    </ligand>
</feature>
<feature type="binding site" evidence="4">
    <location>
        <position position="61"/>
    </location>
    <ligand>
        <name>beta-alanine</name>
        <dbReference type="ChEBI" id="CHEBI:57966"/>
    </ligand>
</feature>
<sequence length="282" mass="32054">MKLFTKISPMKKWVKNQKRDGKMIGFVPTMGYLHEGHLSLIEKAKKENDVVILSIFVNPLQFGKGEDFELYPKDFERDFVLAKETGIDAVFYPENEEMYPTEMSATIVVHEGTNVLCGAKRPNHFDGVATVVLKLFHIMDPDRAYFGLKDAQQVAVIKRMVQDFHMDIEIVPCPTLRERDGLAKSSRNVNLTKEERKEAPSIFQVLQETKDFITTKGSTSSQEVEEFLRSSLSKKINGKVDYGEVLSFPQLKKQDFLSGEIIIAVAVKYSKARLIDNIIISV</sequence>
<dbReference type="EC" id="6.3.2.1" evidence="4"/>
<dbReference type="Proteomes" id="UP000784880">
    <property type="component" value="Unassembled WGS sequence"/>
</dbReference>
<comment type="catalytic activity">
    <reaction evidence="4">
        <text>(R)-pantoate + beta-alanine + ATP = (R)-pantothenate + AMP + diphosphate + H(+)</text>
        <dbReference type="Rhea" id="RHEA:10912"/>
        <dbReference type="ChEBI" id="CHEBI:15378"/>
        <dbReference type="ChEBI" id="CHEBI:15980"/>
        <dbReference type="ChEBI" id="CHEBI:29032"/>
        <dbReference type="ChEBI" id="CHEBI:30616"/>
        <dbReference type="ChEBI" id="CHEBI:33019"/>
        <dbReference type="ChEBI" id="CHEBI:57966"/>
        <dbReference type="ChEBI" id="CHEBI:456215"/>
        <dbReference type="EC" id="6.3.2.1"/>
    </reaction>
</comment>
<comment type="similarity">
    <text evidence="4">Belongs to the pantothenate synthetase family.</text>
</comment>
<name>A0ABS6JN53_9BACI</name>
<keyword evidence="2 4" id="KW-0547">Nucleotide-binding</keyword>
<dbReference type="NCBIfam" id="TIGR00018">
    <property type="entry name" value="panC"/>
    <property type="match status" value="1"/>
</dbReference>
<dbReference type="NCBIfam" id="TIGR00125">
    <property type="entry name" value="cyt_tran_rel"/>
    <property type="match status" value="1"/>
</dbReference>
<comment type="subcellular location">
    <subcellularLocation>
        <location evidence="4">Cytoplasm</location>
    </subcellularLocation>
</comment>
<comment type="miscellaneous">
    <text evidence="4">The reaction proceeds by a bi uni uni bi ping pong mechanism.</text>
</comment>
<feature type="binding site" evidence="4">
    <location>
        <position position="61"/>
    </location>
    <ligand>
        <name>(R)-pantoate</name>
        <dbReference type="ChEBI" id="CHEBI:15980"/>
    </ligand>
</feature>
<dbReference type="InterPro" id="IPR004821">
    <property type="entry name" value="Cyt_trans-like"/>
</dbReference>
<protein>
    <recommendedName>
        <fullName evidence="4">Pantothenate synthetase</fullName>
        <shortName evidence="4">PS</shortName>
        <ecNumber evidence="4">6.3.2.1</ecNumber>
    </recommendedName>
    <alternativeName>
        <fullName evidence="4">Pantoate--beta-alanine ligase</fullName>
    </alternativeName>
    <alternativeName>
        <fullName evidence="4">Pantoate-activating enzyme</fullName>
    </alternativeName>
</protein>
<dbReference type="PANTHER" id="PTHR21299:SF1">
    <property type="entry name" value="PANTOATE--BETA-ALANINE LIGASE"/>
    <property type="match status" value="1"/>
</dbReference>
<dbReference type="HAMAP" id="MF_00158">
    <property type="entry name" value="PanC"/>
    <property type="match status" value="1"/>
</dbReference>
<dbReference type="PANTHER" id="PTHR21299">
    <property type="entry name" value="CYTIDYLATE KINASE/PANTOATE-BETA-ALANINE LIGASE"/>
    <property type="match status" value="1"/>
</dbReference>